<proteinExistence type="inferred from homology"/>
<sequence length="536" mass="60025">MKINYTLLPLKMHLLFFSAAMGSIKLYVPVFGKQLGVSSLIMGSIIAILPIAHLIGKLILGYAADYFLVWRKAIFMALFTVTGMSFVLMYFLPALPGPILPDHQFQNISCESLLPCDKNHHALAVASCNGTKDTTCHWMCENMNFSMRLSFHAAEKEAIISSDTTCLLNINDTSLCRKNVTANYNCNVTCDNFEDDECLYTSITFWSFFILMFFGQVGYYVSLSVNDTICFDILGKDGQIKFGKQLMWNSVGFSLTTLLSGYTIDLWSRGKVYKTYTPAFIFVLVFICIDLICYRKLKLPLIKSPNILKDVYIILKLVPIVIFLCTAIFAGIFESLVINFFFWYIEDLAMESGYMSQVKLIQGLTTCIGFLGSKVIFFFMSGNILKRFGYGYTLTFCFLCYAMRLGFLSLVPTPWHIILVEVVLQGPSYALLYTTVVTYANVISPPGTSATVQAVASGMKDGLGYSIGGFLAGFLIKTVGSRMTFKIYSALAGLSAIGYIILYTVYLKHTTVDTRNNVAWRKPDDARRQCDVDEIS</sequence>
<dbReference type="Gene3D" id="1.20.1250.20">
    <property type="entry name" value="MFS general substrate transporter like domains"/>
    <property type="match status" value="1"/>
</dbReference>
<dbReference type="RefSeq" id="XP_024881516.1">
    <property type="nucleotide sequence ID" value="XM_025025748.1"/>
</dbReference>
<dbReference type="SUPFAM" id="SSF103473">
    <property type="entry name" value="MFS general substrate transporter"/>
    <property type="match status" value="1"/>
</dbReference>
<feature type="transmembrane region" description="Helical" evidence="6">
    <location>
        <begin position="462"/>
        <end position="480"/>
    </location>
</feature>
<dbReference type="GO" id="GO:0016020">
    <property type="term" value="C:membrane"/>
    <property type="evidence" value="ECO:0007669"/>
    <property type="project" value="UniProtKB-SubCell"/>
</dbReference>
<feature type="transmembrane region" description="Helical" evidence="6">
    <location>
        <begin position="40"/>
        <end position="61"/>
    </location>
</feature>
<dbReference type="InterPro" id="IPR036259">
    <property type="entry name" value="MFS_trans_sf"/>
</dbReference>
<feature type="transmembrane region" description="Helical" evidence="6">
    <location>
        <begin position="314"/>
        <end position="345"/>
    </location>
</feature>
<dbReference type="InterPro" id="IPR051717">
    <property type="entry name" value="MFS_MFSD6"/>
</dbReference>
<accession>A0A6J1QKB0</accession>
<evidence type="ECO:0000313" key="8">
    <source>
        <dbReference type="Proteomes" id="UP000504618"/>
    </source>
</evidence>
<dbReference type="Pfam" id="PF12832">
    <property type="entry name" value="MFS_1_like"/>
    <property type="match status" value="1"/>
</dbReference>
<protein>
    <submittedName>
        <fullName evidence="9">Uncharacterized protein LOC112460850</fullName>
    </submittedName>
</protein>
<feature type="transmembrane region" description="Helical" evidence="6">
    <location>
        <begin position="360"/>
        <end position="380"/>
    </location>
</feature>
<dbReference type="InterPro" id="IPR020846">
    <property type="entry name" value="MFS_dom"/>
</dbReference>
<feature type="domain" description="Major facilitator superfamily (MFS) profile" evidence="7">
    <location>
        <begin position="320"/>
        <end position="536"/>
    </location>
</feature>
<dbReference type="GeneID" id="112460850"/>
<dbReference type="InterPro" id="IPR024989">
    <property type="entry name" value="MFS_assoc_dom"/>
</dbReference>
<comment type="subcellular location">
    <subcellularLocation>
        <location evidence="1">Membrane</location>
        <topology evidence="1">Multi-pass membrane protein</topology>
    </subcellularLocation>
</comment>
<evidence type="ECO:0000259" key="7">
    <source>
        <dbReference type="PROSITE" id="PS50850"/>
    </source>
</evidence>
<keyword evidence="5 6" id="KW-0472">Membrane</keyword>
<dbReference type="PANTHER" id="PTHR16172:SF37">
    <property type="entry name" value="RE36877P"/>
    <property type="match status" value="1"/>
</dbReference>
<organism evidence="8 9">
    <name type="scientific">Temnothorax curvispinosus</name>
    <dbReference type="NCBI Taxonomy" id="300111"/>
    <lineage>
        <taxon>Eukaryota</taxon>
        <taxon>Metazoa</taxon>
        <taxon>Ecdysozoa</taxon>
        <taxon>Arthropoda</taxon>
        <taxon>Hexapoda</taxon>
        <taxon>Insecta</taxon>
        <taxon>Pterygota</taxon>
        <taxon>Neoptera</taxon>
        <taxon>Endopterygota</taxon>
        <taxon>Hymenoptera</taxon>
        <taxon>Apocrita</taxon>
        <taxon>Aculeata</taxon>
        <taxon>Formicoidea</taxon>
        <taxon>Formicidae</taxon>
        <taxon>Myrmicinae</taxon>
        <taxon>Temnothorax</taxon>
    </lineage>
</organism>
<feature type="transmembrane region" description="Helical" evidence="6">
    <location>
        <begin position="12"/>
        <end position="28"/>
    </location>
</feature>
<gene>
    <name evidence="9" type="primary">LOC112460850</name>
</gene>
<dbReference type="PROSITE" id="PS50850">
    <property type="entry name" value="MFS"/>
    <property type="match status" value="1"/>
</dbReference>
<dbReference type="PANTHER" id="PTHR16172">
    <property type="entry name" value="MAJOR FACILITATOR SUPERFAMILY DOMAIN-CONTAINING PROTEIN 6-LIKE"/>
    <property type="match status" value="1"/>
</dbReference>
<evidence type="ECO:0000256" key="4">
    <source>
        <dbReference type="ARBA" id="ARBA00022989"/>
    </source>
</evidence>
<keyword evidence="8" id="KW-1185">Reference proteome</keyword>
<feature type="transmembrane region" description="Helical" evidence="6">
    <location>
        <begin position="73"/>
        <end position="92"/>
    </location>
</feature>
<evidence type="ECO:0000256" key="1">
    <source>
        <dbReference type="ARBA" id="ARBA00004141"/>
    </source>
</evidence>
<feature type="transmembrane region" description="Helical" evidence="6">
    <location>
        <begin position="276"/>
        <end position="294"/>
    </location>
</feature>
<reference evidence="9" key="1">
    <citation type="submission" date="2025-08" db="UniProtKB">
        <authorList>
            <consortium name="RefSeq"/>
        </authorList>
    </citation>
    <scope>IDENTIFICATION</scope>
    <source>
        <tissue evidence="9">Whole body</tissue>
    </source>
</reference>
<dbReference type="OrthoDB" id="515887at2759"/>
<evidence type="ECO:0000256" key="5">
    <source>
        <dbReference type="ARBA" id="ARBA00023136"/>
    </source>
</evidence>
<evidence type="ECO:0000256" key="2">
    <source>
        <dbReference type="ARBA" id="ARBA00005241"/>
    </source>
</evidence>
<feature type="transmembrane region" description="Helical" evidence="6">
    <location>
        <begin position="392"/>
        <end position="411"/>
    </location>
</feature>
<feature type="transmembrane region" description="Helical" evidence="6">
    <location>
        <begin position="203"/>
        <end position="225"/>
    </location>
</feature>
<comment type="similarity">
    <text evidence="2">Belongs to the major facilitator superfamily. MFSD6 family.</text>
</comment>
<dbReference type="GO" id="GO:0022857">
    <property type="term" value="F:transmembrane transporter activity"/>
    <property type="evidence" value="ECO:0007669"/>
    <property type="project" value="InterPro"/>
</dbReference>
<keyword evidence="4 6" id="KW-1133">Transmembrane helix</keyword>
<feature type="transmembrane region" description="Helical" evidence="6">
    <location>
        <begin position="246"/>
        <end position="264"/>
    </location>
</feature>
<dbReference type="Proteomes" id="UP000504618">
    <property type="component" value="Unplaced"/>
</dbReference>
<keyword evidence="3 6" id="KW-0812">Transmembrane</keyword>
<name>A0A6J1QKB0_9HYME</name>
<feature type="transmembrane region" description="Helical" evidence="6">
    <location>
        <begin position="487"/>
        <end position="506"/>
    </location>
</feature>
<evidence type="ECO:0000256" key="3">
    <source>
        <dbReference type="ARBA" id="ARBA00022692"/>
    </source>
</evidence>
<evidence type="ECO:0000256" key="6">
    <source>
        <dbReference type="SAM" id="Phobius"/>
    </source>
</evidence>
<dbReference type="AlphaFoldDB" id="A0A6J1QKB0"/>
<evidence type="ECO:0000313" key="9">
    <source>
        <dbReference type="RefSeq" id="XP_024881516.1"/>
    </source>
</evidence>